<sequence length="300" mass="33273">MIGTDRSRGTTLEPATVALNQLARPFLKWAGGKAQVYPALQRYFPPVAEVETYLEPFLGGGAVFFAYRPATAILADLNSALIVTYKTVKSNVDGVISELDAPSAQVTEEGYRDARVRFNKLLSRVSKLGAKQRTEFASLFIWINHTCFNGLFRVNTKGKFNVPFGYYQRPTIYSEVSLRAASEALREASAALVSYDYERVLGGADKGDFAYLDPPYDPVSDTAKFTSYTRGGFDLEEQERLARVVHDAVGRGCRVVLSNSPSERIRKLYGDFRQEVVRVPRSINCQGTGRSPVEELVVIA</sequence>
<dbReference type="InterPro" id="IPR023095">
    <property type="entry name" value="Ade_MeTrfase_dom_2"/>
</dbReference>
<keyword evidence="4 7" id="KW-0808">Transferase</keyword>
<dbReference type="NCBIfam" id="TIGR00571">
    <property type="entry name" value="dam"/>
    <property type="match status" value="1"/>
</dbReference>
<protein>
    <recommendedName>
        <fullName evidence="2">site-specific DNA-methyltransferase (adenine-specific)</fullName>
        <ecNumber evidence="2">2.1.1.72</ecNumber>
    </recommendedName>
</protein>
<dbReference type="PROSITE" id="PS00092">
    <property type="entry name" value="N6_MTASE"/>
    <property type="match status" value="1"/>
</dbReference>
<dbReference type="Gene3D" id="1.10.1020.10">
    <property type="entry name" value="Adenine-specific Methyltransferase, Domain 2"/>
    <property type="match status" value="1"/>
</dbReference>
<dbReference type="Gene3D" id="3.40.50.150">
    <property type="entry name" value="Vaccinia Virus protein VP39"/>
    <property type="match status" value="1"/>
</dbReference>
<comment type="caution">
    <text evidence="7">The sequence shown here is derived from an EMBL/GenBank/DDBJ whole genome shotgun (WGS) entry which is preliminary data.</text>
</comment>
<dbReference type="GO" id="GO:0032259">
    <property type="term" value="P:methylation"/>
    <property type="evidence" value="ECO:0007669"/>
    <property type="project" value="UniProtKB-KW"/>
</dbReference>
<evidence type="ECO:0000256" key="3">
    <source>
        <dbReference type="ARBA" id="ARBA00022603"/>
    </source>
</evidence>
<evidence type="ECO:0000256" key="1">
    <source>
        <dbReference type="ARBA" id="ARBA00006594"/>
    </source>
</evidence>
<dbReference type="GO" id="GO:0009307">
    <property type="term" value="P:DNA restriction-modification system"/>
    <property type="evidence" value="ECO:0007669"/>
    <property type="project" value="InterPro"/>
</dbReference>
<dbReference type="InterPro" id="IPR029063">
    <property type="entry name" value="SAM-dependent_MTases_sf"/>
</dbReference>
<dbReference type="EC" id="2.1.1.72" evidence="2"/>
<dbReference type="Pfam" id="PF02086">
    <property type="entry name" value="MethyltransfD12"/>
    <property type="match status" value="1"/>
</dbReference>
<keyword evidence="5" id="KW-0949">S-adenosyl-L-methionine</keyword>
<dbReference type="GO" id="GO:0043565">
    <property type="term" value="F:sequence-specific DNA binding"/>
    <property type="evidence" value="ECO:0007669"/>
    <property type="project" value="TreeGrafter"/>
</dbReference>
<evidence type="ECO:0000256" key="4">
    <source>
        <dbReference type="ARBA" id="ARBA00022679"/>
    </source>
</evidence>
<evidence type="ECO:0000256" key="5">
    <source>
        <dbReference type="ARBA" id="ARBA00022691"/>
    </source>
</evidence>
<dbReference type="GO" id="GO:1904047">
    <property type="term" value="F:S-adenosyl-L-methionine binding"/>
    <property type="evidence" value="ECO:0007669"/>
    <property type="project" value="TreeGrafter"/>
</dbReference>
<proteinExistence type="inferred from homology"/>
<reference evidence="7" key="1">
    <citation type="submission" date="2013-08" db="EMBL/GenBank/DDBJ databases">
        <authorList>
            <person name="Mendez C."/>
            <person name="Richter M."/>
            <person name="Ferrer M."/>
            <person name="Sanchez J."/>
        </authorList>
    </citation>
    <scope>NUCLEOTIDE SEQUENCE</scope>
</reference>
<dbReference type="InterPro" id="IPR002052">
    <property type="entry name" value="DNA_methylase_N6_adenine_CS"/>
</dbReference>
<dbReference type="AlphaFoldDB" id="T1AU99"/>
<keyword evidence="3 7" id="KW-0489">Methyltransferase</keyword>
<evidence type="ECO:0000256" key="2">
    <source>
        <dbReference type="ARBA" id="ARBA00011900"/>
    </source>
</evidence>
<dbReference type="InterPro" id="IPR012327">
    <property type="entry name" value="MeTrfase_D12"/>
</dbReference>
<dbReference type="GO" id="GO:0006298">
    <property type="term" value="P:mismatch repair"/>
    <property type="evidence" value="ECO:0007669"/>
    <property type="project" value="TreeGrafter"/>
</dbReference>
<accession>T1AU99</accession>
<comment type="similarity">
    <text evidence="1">Belongs to the N(4)/N(6)-methyltransferase family.</text>
</comment>
<gene>
    <name evidence="7" type="ORF">B1B_13004</name>
</gene>
<reference evidence="7" key="2">
    <citation type="journal article" date="2014" name="ISME J.">
        <title>Microbial stratification in low pH oxic and suboxic macroscopic growths along an acid mine drainage.</title>
        <authorList>
            <person name="Mendez-Garcia C."/>
            <person name="Mesa V."/>
            <person name="Sprenger R.R."/>
            <person name="Richter M."/>
            <person name="Diez M.S."/>
            <person name="Solano J."/>
            <person name="Bargiela R."/>
            <person name="Golyshina O.V."/>
            <person name="Manteca A."/>
            <person name="Ramos J.L."/>
            <person name="Gallego J.R."/>
            <person name="Llorente I."/>
            <person name="Martins Dos Santos V.A."/>
            <person name="Jensen O.N."/>
            <person name="Pelaez A.I."/>
            <person name="Sanchez J."/>
            <person name="Ferrer M."/>
        </authorList>
    </citation>
    <scope>NUCLEOTIDE SEQUENCE</scope>
</reference>
<name>T1AU99_9ZZZZ</name>
<dbReference type="EMBL" id="AUZY01008554">
    <property type="protein sequence ID" value="EQD45585.1"/>
    <property type="molecule type" value="Genomic_DNA"/>
</dbReference>
<dbReference type="InterPro" id="IPR012263">
    <property type="entry name" value="M_m6A_EcoRV"/>
</dbReference>
<dbReference type="PANTHER" id="PTHR30481">
    <property type="entry name" value="DNA ADENINE METHYLASE"/>
    <property type="match status" value="1"/>
</dbReference>
<dbReference type="PIRSF" id="PIRSF000398">
    <property type="entry name" value="M_m6A_EcoRV"/>
    <property type="match status" value="1"/>
</dbReference>
<dbReference type="PANTHER" id="PTHR30481:SF3">
    <property type="entry name" value="DNA ADENINE METHYLASE"/>
    <property type="match status" value="1"/>
</dbReference>
<dbReference type="PRINTS" id="PR00505">
    <property type="entry name" value="D12N6MTFRASE"/>
</dbReference>
<evidence type="ECO:0000256" key="6">
    <source>
        <dbReference type="ARBA" id="ARBA00047942"/>
    </source>
</evidence>
<dbReference type="GO" id="GO:0009007">
    <property type="term" value="F:site-specific DNA-methyltransferase (adenine-specific) activity"/>
    <property type="evidence" value="ECO:0007669"/>
    <property type="project" value="UniProtKB-EC"/>
</dbReference>
<evidence type="ECO:0000313" key="7">
    <source>
        <dbReference type="EMBL" id="EQD45585.1"/>
    </source>
</evidence>
<organism evidence="7">
    <name type="scientific">mine drainage metagenome</name>
    <dbReference type="NCBI Taxonomy" id="410659"/>
    <lineage>
        <taxon>unclassified sequences</taxon>
        <taxon>metagenomes</taxon>
        <taxon>ecological metagenomes</taxon>
    </lineage>
</organism>
<dbReference type="SUPFAM" id="SSF53335">
    <property type="entry name" value="S-adenosyl-L-methionine-dependent methyltransferases"/>
    <property type="match status" value="1"/>
</dbReference>
<comment type="catalytic activity">
    <reaction evidence="6">
        <text>a 2'-deoxyadenosine in DNA + S-adenosyl-L-methionine = an N(6)-methyl-2'-deoxyadenosine in DNA + S-adenosyl-L-homocysteine + H(+)</text>
        <dbReference type="Rhea" id="RHEA:15197"/>
        <dbReference type="Rhea" id="RHEA-COMP:12418"/>
        <dbReference type="Rhea" id="RHEA-COMP:12419"/>
        <dbReference type="ChEBI" id="CHEBI:15378"/>
        <dbReference type="ChEBI" id="CHEBI:57856"/>
        <dbReference type="ChEBI" id="CHEBI:59789"/>
        <dbReference type="ChEBI" id="CHEBI:90615"/>
        <dbReference type="ChEBI" id="CHEBI:90616"/>
        <dbReference type="EC" id="2.1.1.72"/>
    </reaction>
</comment>